<name>A0A3P7FPU5_WUCBA</name>
<evidence type="ECO:0000256" key="1">
    <source>
        <dbReference type="SAM" id="Phobius"/>
    </source>
</evidence>
<evidence type="ECO:0000313" key="3">
    <source>
        <dbReference type="Proteomes" id="UP000270924"/>
    </source>
</evidence>
<dbReference type="AlphaFoldDB" id="A0A3P7FPU5"/>
<organism evidence="2 3">
    <name type="scientific">Wuchereria bancrofti</name>
    <dbReference type="NCBI Taxonomy" id="6293"/>
    <lineage>
        <taxon>Eukaryota</taxon>
        <taxon>Metazoa</taxon>
        <taxon>Ecdysozoa</taxon>
        <taxon>Nematoda</taxon>
        <taxon>Chromadorea</taxon>
        <taxon>Rhabditida</taxon>
        <taxon>Spirurina</taxon>
        <taxon>Spiruromorpha</taxon>
        <taxon>Filarioidea</taxon>
        <taxon>Onchocercidae</taxon>
        <taxon>Wuchereria</taxon>
    </lineage>
</organism>
<dbReference type="EMBL" id="UYWW01003238">
    <property type="protein sequence ID" value="VDM12572.1"/>
    <property type="molecule type" value="Genomic_DNA"/>
</dbReference>
<keyword evidence="1" id="KW-0472">Membrane</keyword>
<protein>
    <submittedName>
        <fullName evidence="2">Uncharacterized protein</fullName>
    </submittedName>
</protein>
<feature type="transmembrane region" description="Helical" evidence="1">
    <location>
        <begin position="6"/>
        <end position="25"/>
    </location>
</feature>
<accession>A0A3P7FPU5</accession>
<sequence>MFDIILIFQIITDFFFLTFYNTAWDAFSRIHIIVLKFFNHFAMAIVIRVLVCFSFNLNDLMISDSVINPVHIVPE</sequence>
<keyword evidence="3" id="KW-1185">Reference proteome</keyword>
<dbReference type="Proteomes" id="UP000270924">
    <property type="component" value="Unassembled WGS sequence"/>
</dbReference>
<keyword evidence="1" id="KW-0812">Transmembrane</keyword>
<feature type="transmembrane region" description="Helical" evidence="1">
    <location>
        <begin position="37"/>
        <end position="57"/>
    </location>
</feature>
<reference evidence="2 3" key="1">
    <citation type="submission" date="2018-11" db="EMBL/GenBank/DDBJ databases">
        <authorList>
            <consortium name="Pathogen Informatics"/>
        </authorList>
    </citation>
    <scope>NUCLEOTIDE SEQUENCE [LARGE SCALE GENOMIC DNA]</scope>
</reference>
<proteinExistence type="predicted"/>
<dbReference type="InParanoid" id="A0A3P7FPU5"/>
<gene>
    <name evidence="2" type="ORF">WBA_LOCUS5958</name>
</gene>
<evidence type="ECO:0000313" key="2">
    <source>
        <dbReference type="EMBL" id="VDM12572.1"/>
    </source>
</evidence>
<keyword evidence="1" id="KW-1133">Transmembrane helix</keyword>